<dbReference type="EMBL" id="ADWO01000081">
    <property type="protein sequence ID" value="EFI71299.1"/>
    <property type="molecule type" value="Genomic_DNA"/>
</dbReference>
<evidence type="ECO:0000313" key="2">
    <source>
        <dbReference type="Proteomes" id="UP000004524"/>
    </source>
</evidence>
<sequence>MKKLEISEMEGVFGGMSVDCKALQALADAYAKDGATNRQWDEWCDAYEAHGC</sequence>
<dbReference type="RefSeq" id="WP_006283302.1">
    <property type="nucleotide sequence ID" value="NZ_ADWO01000081.1"/>
</dbReference>
<dbReference type="Proteomes" id="UP000004524">
    <property type="component" value="Unassembled WGS sequence"/>
</dbReference>
<reference evidence="1 2" key="1">
    <citation type="journal article" date="2010" name="Microb. Ecol.">
        <title>Comparative genome analysis of Prevotella ruminicola and Prevotella bryantii: insights into their environmental niche.</title>
        <authorList>
            <consortium name="North American Consortium for Rumen Bacteria"/>
            <person name="Purushe J."/>
            <person name="Fouts D.E."/>
            <person name="Morrison M."/>
            <person name="White B.A."/>
            <person name="Mackie R.I."/>
            <person name="Coutinho P.M."/>
            <person name="Henrissat B."/>
            <person name="Nelson K.E."/>
        </authorList>
    </citation>
    <scope>NUCLEOTIDE SEQUENCE [LARGE SCALE GENOMIC DNA]</scope>
    <source>
        <strain evidence="1 2">B14</strain>
    </source>
</reference>
<evidence type="ECO:0000313" key="1">
    <source>
        <dbReference type="EMBL" id="EFI71299.1"/>
    </source>
</evidence>
<name>D8DZ57_9BACT</name>
<keyword evidence="2" id="KW-1185">Reference proteome</keyword>
<protein>
    <submittedName>
        <fullName evidence="1">Uncharacterized protein</fullName>
    </submittedName>
</protein>
<proteinExistence type="predicted"/>
<dbReference type="AlphaFoldDB" id="D8DZ57"/>
<organism evidence="1 2">
    <name type="scientific">Segatella baroniae B14</name>
    <dbReference type="NCBI Taxonomy" id="752555"/>
    <lineage>
        <taxon>Bacteria</taxon>
        <taxon>Pseudomonadati</taxon>
        <taxon>Bacteroidota</taxon>
        <taxon>Bacteroidia</taxon>
        <taxon>Bacteroidales</taxon>
        <taxon>Prevotellaceae</taxon>
        <taxon>Segatella</taxon>
    </lineage>
</organism>
<accession>D8DZ57</accession>
<comment type="caution">
    <text evidence="1">The sequence shown here is derived from an EMBL/GenBank/DDBJ whole genome shotgun (WGS) entry which is preliminary data.</text>
</comment>
<gene>
    <name evidence="1" type="ORF">PBR_2770</name>
</gene>